<name>A0A4Z2GXX1_9TELE</name>
<feature type="compositionally biased region" description="Basic and acidic residues" evidence="1">
    <location>
        <begin position="89"/>
        <end position="110"/>
    </location>
</feature>
<protein>
    <submittedName>
        <fullName evidence="2">Uncharacterized protein</fullName>
    </submittedName>
</protein>
<evidence type="ECO:0000256" key="1">
    <source>
        <dbReference type="SAM" id="MobiDB-lite"/>
    </source>
</evidence>
<gene>
    <name evidence="2" type="ORF">EYF80_031871</name>
</gene>
<dbReference type="Proteomes" id="UP000314294">
    <property type="component" value="Unassembled WGS sequence"/>
</dbReference>
<reference evidence="2 3" key="1">
    <citation type="submission" date="2019-03" db="EMBL/GenBank/DDBJ databases">
        <title>First draft genome of Liparis tanakae, snailfish: a comprehensive survey of snailfish specific genes.</title>
        <authorList>
            <person name="Kim W."/>
            <person name="Song I."/>
            <person name="Jeong J.-H."/>
            <person name="Kim D."/>
            <person name="Kim S."/>
            <person name="Ryu S."/>
            <person name="Song J.Y."/>
            <person name="Lee S.K."/>
        </authorList>
    </citation>
    <scope>NUCLEOTIDE SEQUENCE [LARGE SCALE GENOMIC DNA]</scope>
    <source>
        <tissue evidence="2">Muscle</tissue>
    </source>
</reference>
<keyword evidence="3" id="KW-1185">Reference proteome</keyword>
<feature type="region of interest" description="Disordered" evidence="1">
    <location>
        <begin position="36"/>
        <end position="120"/>
    </location>
</feature>
<dbReference type="AlphaFoldDB" id="A0A4Z2GXX1"/>
<dbReference type="EMBL" id="SRLO01000393">
    <property type="protein sequence ID" value="TNN57955.1"/>
    <property type="molecule type" value="Genomic_DNA"/>
</dbReference>
<evidence type="ECO:0000313" key="3">
    <source>
        <dbReference type="Proteomes" id="UP000314294"/>
    </source>
</evidence>
<sequence length="155" mass="17444">MRPSCTVTWFQRVPWSYKVLHMTVLFSTPFIRRGSGWYSGGTSTEQPRTQSKPSPRVNSYQPQAPLSKSQSEAERLSVKSHTRSSGTLEPREQFTWRHKEAPTGAREKASGSHSKASGAMDLAPEQLGFELNRVAKRHFAQHLQSTRTILQSSVT</sequence>
<feature type="compositionally biased region" description="Polar residues" evidence="1">
    <location>
        <begin position="40"/>
        <end position="70"/>
    </location>
</feature>
<accession>A0A4Z2GXX1</accession>
<evidence type="ECO:0000313" key="2">
    <source>
        <dbReference type="EMBL" id="TNN57955.1"/>
    </source>
</evidence>
<proteinExistence type="predicted"/>
<comment type="caution">
    <text evidence="2">The sequence shown here is derived from an EMBL/GenBank/DDBJ whole genome shotgun (WGS) entry which is preliminary data.</text>
</comment>
<organism evidence="2 3">
    <name type="scientific">Liparis tanakae</name>
    <name type="common">Tanaka's snailfish</name>
    <dbReference type="NCBI Taxonomy" id="230148"/>
    <lineage>
        <taxon>Eukaryota</taxon>
        <taxon>Metazoa</taxon>
        <taxon>Chordata</taxon>
        <taxon>Craniata</taxon>
        <taxon>Vertebrata</taxon>
        <taxon>Euteleostomi</taxon>
        <taxon>Actinopterygii</taxon>
        <taxon>Neopterygii</taxon>
        <taxon>Teleostei</taxon>
        <taxon>Neoteleostei</taxon>
        <taxon>Acanthomorphata</taxon>
        <taxon>Eupercaria</taxon>
        <taxon>Perciformes</taxon>
        <taxon>Cottioidei</taxon>
        <taxon>Cottales</taxon>
        <taxon>Liparidae</taxon>
        <taxon>Liparis</taxon>
    </lineage>
</organism>